<dbReference type="OrthoDB" id="2241241at2759"/>
<feature type="compositionally biased region" description="Basic and acidic residues" evidence="5">
    <location>
        <begin position="21"/>
        <end position="36"/>
    </location>
</feature>
<feature type="transmembrane region" description="Helical" evidence="6">
    <location>
        <begin position="250"/>
        <end position="271"/>
    </location>
</feature>
<evidence type="ECO:0008006" key="9">
    <source>
        <dbReference type="Google" id="ProtNLM"/>
    </source>
</evidence>
<protein>
    <recommendedName>
        <fullName evidence="9">Siderophore iron transporter mirA</fullName>
    </recommendedName>
</protein>
<evidence type="ECO:0000256" key="1">
    <source>
        <dbReference type="ARBA" id="ARBA00004141"/>
    </source>
</evidence>
<feature type="transmembrane region" description="Helical" evidence="6">
    <location>
        <begin position="346"/>
        <end position="365"/>
    </location>
</feature>
<feature type="transmembrane region" description="Helical" evidence="6">
    <location>
        <begin position="593"/>
        <end position="612"/>
    </location>
</feature>
<feature type="transmembrane region" description="Helical" evidence="6">
    <location>
        <begin position="313"/>
        <end position="334"/>
    </location>
</feature>
<dbReference type="Gene3D" id="1.20.1250.20">
    <property type="entry name" value="MFS general substrate transporter like domains"/>
    <property type="match status" value="2"/>
</dbReference>
<organism evidence="7 8">
    <name type="scientific">Purpureocillium takamizusanense</name>
    <dbReference type="NCBI Taxonomy" id="2060973"/>
    <lineage>
        <taxon>Eukaryota</taxon>
        <taxon>Fungi</taxon>
        <taxon>Dikarya</taxon>
        <taxon>Ascomycota</taxon>
        <taxon>Pezizomycotina</taxon>
        <taxon>Sordariomycetes</taxon>
        <taxon>Hypocreomycetidae</taxon>
        <taxon>Hypocreales</taxon>
        <taxon>Ophiocordycipitaceae</taxon>
        <taxon>Purpureocillium</taxon>
    </lineage>
</organism>
<comment type="subcellular location">
    <subcellularLocation>
        <location evidence="1">Membrane</location>
        <topology evidence="1">Multi-pass membrane protein</topology>
    </subcellularLocation>
</comment>
<dbReference type="RefSeq" id="XP_047836820.1">
    <property type="nucleotide sequence ID" value="XM_047980862.1"/>
</dbReference>
<reference evidence="7" key="1">
    <citation type="submission" date="2021-11" db="EMBL/GenBank/DDBJ databases">
        <title>Purpureocillium_takamizusanense_genome.</title>
        <authorList>
            <person name="Nguyen N.-H."/>
        </authorList>
    </citation>
    <scope>NUCLEOTIDE SEQUENCE</scope>
    <source>
        <strain evidence="7">PT3</strain>
    </source>
</reference>
<dbReference type="GeneID" id="72062059"/>
<feature type="transmembrane region" description="Helical" evidence="6">
    <location>
        <begin position="385"/>
        <end position="409"/>
    </location>
</feature>
<evidence type="ECO:0000256" key="4">
    <source>
        <dbReference type="ARBA" id="ARBA00023136"/>
    </source>
</evidence>
<dbReference type="InterPro" id="IPR036259">
    <property type="entry name" value="MFS_trans_sf"/>
</dbReference>
<dbReference type="SUPFAM" id="SSF103473">
    <property type="entry name" value="MFS general substrate transporter"/>
    <property type="match status" value="1"/>
</dbReference>
<dbReference type="AlphaFoldDB" id="A0A9Q8V5Z5"/>
<feature type="transmembrane region" description="Helical" evidence="6">
    <location>
        <begin position="128"/>
        <end position="147"/>
    </location>
</feature>
<accession>A0A9Q8V5Z5</accession>
<dbReference type="EMBL" id="CP086354">
    <property type="protein sequence ID" value="UNI13339.1"/>
    <property type="molecule type" value="Genomic_DNA"/>
</dbReference>
<dbReference type="Pfam" id="PF07690">
    <property type="entry name" value="MFS_1"/>
    <property type="match status" value="1"/>
</dbReference>
<feature type="transmembrane region" description="Helical" evidence="6">
    <location>
        <begin position="450"/>
        <end position="470"/>
    </location>
</feature>
<dbReference type="GO" id="GO:0015343">
    <property type="term" value="F:siderophore-iron transmembrane transporter activity"/>
    <property type="evidence" value="ECO:0007669"/>
    <property type="project" value="TreeGrafter"/>
</dbReference>
<evidence type="ECO:0000256" key="6">
    <source>
        <dbReference type="SAM" id="Phobius"/>
    </source>
</evidence>
<evidence type="ECO:0000256" key="3">
    <source>
        <dbReference type="ARBA" id="ARBA00022989"/>
    </source>
</evidence>
<keyword evidence="2 6" id="KW-0812">Transmembrane</keyword>
<dbReference type="InterPro" id="IPR011701">
    <property type="entry name" value="MFS"/>
</dbReference>
<feature type="transmembrane region" description="Helical" evidence="6">
    <location>
        <begin position="90"/>
        <end position="108"/>
    </location>
</feature>
<dbReference type="PANTHER" id="PTHR23501:SF87">
    <property type="entry name" value="SIDEROPHORE IRON TRANSPORTER 2"/>
    <property type="match status" value="1"/>
</dbReference>
<keyword evidence="8" id="KW-1185">Reference proteome</keyword>
<evidence type="ECO:0000256" key="2">
    <source>
        <dbReference type="ARBA" id="ARBA00022692"/>
    </source>
</evidence>
<sequence length="648" mass="70620">MAEDDDHGIRPQGVDVAYDEPQQHHQPVDTPSEKKSTVVVDVEQDAHRDRDGDPAGVGGGDAASEYSESSFVQAGVQKAMILKKAWSRTTLLIAFSSLFLTTLIITFSDYSHMVLQPYVTSAFKKHSFMSAAHVVINITRIVAYPIIAKLSDVFGRAEMFTLSIVFQTLSFIIYATSVDIGAYFAAGLFDAVGSTGFGLTQQVFIADATTLVNRAFWSTLPESITTIPALYLGSLIGEGFLQNAGWRWSYGAWAIVVPVVAVPLIATMVVLQRRARRHGLVAKSPTSVSGCSPGSSSSTPAWKKVLHLVWTEIDLAGLVLLVVGLSLILIPVSLTGSFNPNRWREGSFIAMLVVGVVCFLAFLVWDIRFAKKPYIPAHMANRTVIVACFIQTFDFMEYSLFTIFFPSYLQVAGHFSPANATRIDNSLRVAFQISGLFVALGMKYTKNAHYWALAGPPLVILGQGIMIYLVDMGDGRYGSEAAFIASKVVSGVGRALWQTAAQVSVQAVVSRQEVAVATGIFQAANSVGAAIGTSISGAIWRNTLPDKLLNYLPEQDKKNALQIFQSIVVAQKYPAGSPARAAIDQSYRESQRILGIVATCMCAPNLFVMWFMHNVKLEEEDRKDEEGVARTIAKIEKTQEKDKALNGN</sequence>
<keyword evidence="4 6" id="KW-0472">Membrane</keyword>
<evidence type="ECO:0000313" key="8">
    <source>
        <dbReference type="Proteomes" id="UP000829364"/>
    </source>
</evidence>
<feature type="region of interest" description="Disordered" evidence="5">
    <location>
        <begin position="1"/>
        <end position="62"/>
    </location>
</feature>
<proteinExistence type="predicted"/>
<name>A0A9Q8V5Z5_9HYPO</name>
<feature type="transmembrane region" description="Helical" evidence="6">
    <location>
        <begin position="159"/>
        <end position="186"/>
    </location>
</feature>
<evidence type="ECO:0000256" key="5">
    <source>
        <dbReference type="SAM" id="MobiDB-lite"/>
    </source>
</evidence>
<keyword evidence="3 6" id="KW-1133">Transmembrane helix</keyword>
<dbReference type="GO" id="GO:0005886">
    <property type="term" value="C:plasma membrane"/>
    <property type="evidence" value="ECO:0007669"/>
    <property type="project" value="TreeGrafter"/>
</dbReference>
<evidence type="ECO:0000313" key="7">
    <source>
        <dbReference type="EMBL" id="UNI13339.1"/>
    </source>
</evidence>
<gene>
    <name evidence="7" type="ORF">JDV02_000092</name>
</gene>
<dbReference type="PANTHER" id="PTHR23501">
    <property type="entry name" value="MAJOR FACILITATOR SUPERFAMILY"/>
    <property type="match status" value="1"/>
</dbReference>
<dbReference type="Proteomes" id="UP000829364">
    <property type="component" value="Chromosome 1"/>
</dbReference>
<feature type="compositionally biased region" description="Basic and acidic residues" evidence="5">
    <location>
        <begin position="44"/>
        <end position="53"/>
    </location>
</feature>